<keyword evidence="2" id="KW-1185">Reference proteome</keyword>
<gene>
    <name evidence="1" type="ORF">H2198_000408</name>
</gene>
<organism evidence="1 2">
    <name type="scientific">Neophaeococcomyces mojaviensis</name>
    <dbReference type="NCBI Taxonomy" id="3383035"/>
    <lineage>
        <taxon>Eukaryota</taxon>
        <taxon>Fungi</taxon>
        <taxon>Dikarya</taxon>
        <taxon>Ascomycota</taxon>
        <taxon>Pezizomycotina</taxon>
        <taxon>Eurotiomycetes</taxon>
        <taxon>Chaetothyriomycetidae</taxon>
        <taxon>Chaetothyriales</taxon>
        <taxon>Chaetothyriales incertae sedis</taxon>
        <taxon>Neophaeococcomyces</taxon>
    </lineage>
</organism>
<comment type="caution">
    <text evidence="1">The sequence shown here is derived from an EMBL/GenBank/DDBJ whole genome shotgun (WGS) entry which is preliminary data.</text>
</comment>
<name>A0ACC3AJX5_9EURO</name>
<evidence type="ECO:0000313" key="2">
    <source>
        <dbReference type="Proteomes" id="UP001172386"/>
    </source>
</evidence>
<reference evidence="1" key="1">
    <citation type="submission" date="2022-10" db="EMBL/GenBank/DDBJ databases">
        <title>Culturing micro-colonial fungi from biological soil crusts in the Mojave desert and describing Neophaeococcomyces mojavensis, and introducing the new genera and species Taxawa tesnikishii.</title>
        <authorList>
            <person name="Kurbessoian T."/>
            <person name="Stajich J.E."/>
        </authorList>
    </citation>
    <scope>NUCLEOTIDE SEQUENCE</scope>
    <source>
        <strain evidence="1">JES_112</strain>
    </source>
</reference>
<dbReference type="EMBL" id="JAPDRQ010000004">
    <property type="protein sequence ID" value="KAJ9664190.1"/>
    <property type="molecule type" value="Genomic_DNA"/>
</dbReference>
<accession>A0ACC3AJX5</accession>
<evidence type="ECO:0000313" key="1">
    <source>
        <dbReference type="EMBL" id="KAJ9664190.1"/>
    </source>
</evidence>
<sequence length="349" mass="40538">MRFLSRPNVLTSLKAITFLFALSVLVDLVLDLRNIPMRDAKLRTGPITSIAKVSMLYGGSNPLYERALATHEPHNKNFGYPFFVLREQTLPGYWSKPAYMLRLLLAELEKPETKRLKWLMWVDGDVVVMNPNIPLEIFLPPENKWDHVHAIMTNDHRGLNNGVFFLKVHEWSVWLMNSCLNTQIHEPSLELEFGDQSALQYWLNKEMFRNNTIHVPQRWFNAYAGYRGAETDLFADPLQPAYKFKANSVREGDLLVHHAGHKSLRAQRMLPWIEAAERHLPSWELKLDDTTYLKEISGFWDKDAKKERKVVDDMQRTVAEIASKKKIAKEKEQQSANEKNGKFTKPSDH</sequence>
<dbReference type="Proteomes" id="UP001172386">
    <property type="component" value="Unassembled WGS sequence"/>
</dbReference>
<proteinExistence type="predicted"/>
<protein>
    <submittedName>
        <fullName evidence="1">Uncharacterized protein</fullName>
    </submittedName>
</protein>